<feature type="compositionally biased region" description="Basic and acidic residues" evidence="1">
    <location>
        <begin position="182"/>
        <end position="192"/>
    </location>
</feature>
<gene>
    <name evidence="2" type="ORF">Tci_526587</name>
</gene>
<sequence>EPVRFVRTSRFYYRGNRRRQFYRGHFDIFMTQLFGFNAATRSYNLCNFLKSLTAMAFSSSSLSEEVASSSLRTFLALRENYTPDTPHSDEESEPIEASETRTASPSDSTLPIARKVVRTQPTLSPGISAGVTEAMALSPSLFRKRGIEVLLILDTETKGDESKAQGTISESEESEDEGPGSKGEEAASEEKQQAVLVEDTATYKPLGLDTGWLDHVEDETLRLPTRPTWVDPEDGTVYIDIKFDAPPVQTPASPEWLFSSLPVSPASLTVPLPYSFTSDHPSSHHRTSRCIATTLLKGMGWDIIEFYDRSATVKALWQARYEDQREIHALRMQHDVDQREM</sequence>
<protein>
    <submittedName>
        <fullName evidence="2">Uncharacterized protein</fullName>
    </submittedName>
</protein>
<dbReference type="EMBL" id="BKCJ010292149">
    <property type="protein sequence ID" value="GEZ54614.1"/>
    <property type="molecule type" value="Genomic_DNA"/>
</dbReference>
<accession>A0A699IF81</accession>
<dbReference type="AlphaFoldDB" id="A0A699IF81"/>
<feature type="region of interest" description="Disordered" evidence="1">
    <location>
        <begin position="158"/>
        <end position="192"/>
    </location>
</feature>
<proteinExistence type="predicted"/>
<comment type="caution">
    <text evidence="2">The sequence shown here is derived from an EMBL/GenBank/DDBJ whole genome shotgun (WGS) entry which is preliminary data.</text>
</comment>
<name>A0A699IF81_TANCI</name>
<feature type="compositionally biased region" description="Polar residues" evidence="1">
    <location>
        <begin position="100"/>
        <end position="109"/>
    </location>
</feature>
<reference evidence="2" key="1">
    <citation type="journal article" date="2019" name="Sci. Rep.">
        <title>Draft genome of Tanacetum cinerariifolium, the natural source of mosquito coil.</title>
        <authorList>
            <person name="Yamashiro T."/>
            <person name="Shiraishi A."/>
            <person name="Satake H."/>
            <person name="Nakayama K."/>
        </authorList>
    </citation>
    <scope>NUCLEOTIDE SEQUENCE</scope>
</reference>
<feature type="region of interest" description="Disordered" evidence="1">
    <location>
        <begin position="81"/>
        <end position="113"/>
    </location>
</feature>
<evidence type="ECO:0000313" key="2">
    <source>
        <dbReference type="EMBL" id="GEZ54614.1"/>
    </source>
</evidence>
<evidence type="ECO:0000256" key="1">
    <source>
        <dbReference type="SAM" id="MobiDB-lite"/>
    </source>
</evidence>
<feature type="non-terminal residue" evidence="2">
    <location>
        <position position="1"/>
    </location>
</feature>
<organism evidence="2">
    <name type="scientific">Tanacetum cinerariifolium</name>
    <name type="common">Dalmatian daisy</name>
    <name type="synonym">Chrysanthemum cinerariifolium</name>
    <dbReference type="NCBI Taxonomy" id="118510"/>
    <lineage>
        <taxon>Eukaryota</taxon>
        <taxon>Viridiplantae</taxon>
        <taxon>Streptophyta</taxon>
        <taxon>Embryophyta</taxon>
        <taxon>Tracheophyta</taxon>
        <taxon>Spermatophyta</taxon>
        <taxon>Magnoliopsida</taxon>
        <taxon>eudicotyledons</taxon>
        <taxon>Gunneridae</taxon>
        <taxon>Pentapetalae</taxon>
        <taxon>asterids</taxon>
        <taxon>campanulids</taxon>
        <taxon>Asterales</taxon>
        <taxon>Asteraceae</taxon>
        <taxon>Asteroideae</taxon>
        <taxon>Anthemideae</taxon>
        <taxon>Anthemidinae</taxon>
        <taxon>Tanacetum</taxon>
    </lineage>
</organism>